<dbReference type="InParanoid" id="A0A2K1Y7N5"/>
<dbReference type="AlphaFoldDB" id="A0A2K1Y7N5"/>
<accession>A0A2K1Y7N5</accession>
<sequence length="212" mass="24500">MSWEVLHTTVTLRLNGEDYCGNRLTHYPDYESISYTMNSFLVMLNQEEDDQSGDLESADADVDNNVDVEMNTSVDDADRDNFELQYNSSLDQFRRQVTFEHERIMEYNILFPEILGYPTASISNTNTNSSDYEDSNLEASQELGLSPMDSHNRMTDSNRQCDMDRQTHNSYITQRSRYRKERFLFNTGSLQNTAEEVEASSMDTAILVGSRR</sequence>
<gene>
    <name evidence="1" type="ORF">POPTR_012G020900</name>
</gene>
<protein>
    <submittedName>
        <fullName evidence="1">Uncharacterized protein</fullName>
    </submittedName>
</protein>
<dbReference type="Proteomes" id="UP000006729">
    <property type="component" value="Chromosome 12"/>
</dbReference>
<organism evidence="1 2">
    <name type="scientific">Populus trichocarpa</name>
    <name type="common">Western balsam poplar</name>
    <name type="synonym">Populus balsamifera subsp. trichocarpa</name>
    <dbReference type="NCBI Taxonomy" id="3694"/>
    <lineage>
        <taxon>Eukaryota</taxon>
        <taxon>Viridiplantae</taxon>
        <taxon>Streptophyta</taxon>
        <taxon>Embryophyta</taxon>
        <taxon>Tracheophyta</taxon>
        <taxon>Spermatophyta</taxon>
        <taxon>Magnoliopsida</taxon>
        <taxon>eudicotyledons</taxon>
        <taxon>Gunneridae</taxon>
        <taxon>Pentapetalae</taxon>
        <taxon>rosids</taxon>
        <taxon>fabids</taxon>
        <taxon>Malpighiales</taxon>
        <taxon>Salicaceae</taxon>
        <taxon>Saliceae</taxon>
        <taxon>Populus</taxon>
    </lineage>
</organism>
<proteinExistence type="predicted"/>
<evidence type="ECO:0000313" key="1">
    <source>
        <dbReference type="EMBL" id="PNT09033.1"/>
    </source>
</evidence>
<evidence type="ECO:0000313" key="2">
    <source>
        <dbReference type="Proteomes" id="UP000006729"/>
    </source>
</evidence>
<reference evidence="1 2" key="1">
    <citation type="journal article" date="2006" name="Science">
        <title>The genome of black cottonwood, Populus trichocarpa (Torr. &amp; Gray).</title>
        <authorList>
            <person name="Tuskan G.A."/>
            <person name="Difazio S."/>
            <person name="Jansson S."/>
            <person name="Bohlmann J."/>
            <person name="Grigoriev I."/>
            <person name="Hellsten U."/>
            <person name="Putnam N."/>
            <person name="Ralph S."/>
            <person name="Rombauts S."/>
            <person name="Salamov A."/>
            <person name="Schein J."/>
            <person name="Sterck L."/>
            <person name="Aerts A."/>
            <person name="Bhalerao R.R."/>
            <person name="Bhalerao R.P."/>
            <person name="Blaudez D."/>
            <person name="Boerjan W."/>
            <person name="Brun A."/>
            <person name="Brunner A."/>
            <person name="Busov V."/>
            <person name="Campbell M."/>
            <person name="Carlson J."/>
            <person name="Chalot M."/>
            <person name="Chapman J."/>
            <person name="Chen G.L."/>
            <person name="Cooper D."/>
            <person name="Coutinho P.M."/>
            <person name="Couturier J."/>
            <person name="Covert S."/>
            <person name="Cronk Q."/>
            <person name="Cunningham R."/>
            <person name="Davis J."/>
            <person name="Degroeve S."/>
            <person name="Dejardin A."/>
            <person name="Depamphilis C."/>
            <person name="Detter J."/>
            <person name="Dirks B."/>
            <person name="Dubchak I."/>
            <person name="Duplessis S."/>
            <person name="Ehlting J."/>
            <person name="Ellis B."/>
            <person name="Gendler K."/>
            <person name="Goodstein D."/>
            <person name="Gribskov M."/>
            <person name="Grimwood J."/>
            <person name="Groover A."/>
            <person name="Gunter L."/>
            <person name="Hamberger B."/>
            <person name="Heinze B."/>
            <person name="Helariutta Y."/>
            <person name="Henrissat B."/>
            <person name="Holligan D."/>
            <person name="Holt R."/>
            <person name="Huang W."/>
            <person name="Islam-Faridi N."/>
            <person name="Jones S."/>
            <person name="Jones-Rhoades M."/>
            <person name="Jorgensen R."/>
            <person name="Joshi C."/>
            <person name="Kangasjarvi J."/>
            <person name="Karlsson J."/>
            <person name="Kelleher C."/>
            <person name="Kirkpatrick R."/>
            <person name="Kirst M."/>
            <person name="Kohler A."/>
            <person name="Kalluri U."/>
            <person name="Larimer F."/>
            <person name="Leebens-Mack J."/>
            <person name="Leple J.C."/>
            <person name="Locascio P."/>
            <person name="Lou Y."/>
            <person name="Lucas S."/>
            <person name="Martin F."/>
            <person name="Montanini B."/>
            <person name="Napoli C."/>
            <person name="Nelson D.R."/>
            <person name="Nelson C."/>
            <person name="Nieminen K."/>
            <person name="Nilsson O."/>
            <person name="Pereda V."/>
            <person name="Peter G."/>
            <person name="Philippe R."/>
            <person name="Pilate G."/>
            <person name="Poliakov A."/>
            <person name="Razumovskaya J."/>
            <person name="Richardson P."/>
            <person name="Rinaldi C."/>
            <person name="Ritland K."/>
            <person name="Rouze P."/>
            <person name="Ryaboy D."/>
            <person name="Schmutz J."/>
            <person name="Schrader J."/>
            <person name="Segerman B."/>
            <person name="Shin H."/>
            <person name="Siddiqui A."/>
            <person name="Sterky F."/>
            <person name="Terry A."/>
            <person name="Tsai C.J."/>
            <person name="Uberbacher E."/>
            <person name="Unneberg P."/>
            <person name="Vahala J."/>
            <person name="Wall K."/>
            <person name="Wessler S."/>
            <person name="Yang G."/>
            <person name="Yin T."/>
            <person name="Douglas C."/>
            <person name="Marra M."/>
            <person name="Sandberg G."/>
            <person name="Van de Peer Y."/>
            <person name="Rokhsar D."/>
        </authorList>
    </citation>
    <scope>NUCLEOTIDE SEQUENCE [LARGE SCALE GENOMIC DNA]</scope>
    <source>
        <strain evidence="2">cv. Nisqually</strain>
    </source>
</reference>
<keyword evidence="2" id="KW-1185">Reference proteome</keyword>
<dbReference type="EMBL" id="CM009301">
    <property type="protein sequence ID" value="PNT09033.1"/>
    <property type="molecule type" value="Genomic_DNA"/>
</dbReference>
<name>A0A2K1Y7N5_POPTR</name>